<dbReference type="EMBL" id="CP010537">
    <property type="protein sequence ID" value="AJG22585.1"/>
    <property type="molecule type" value="Genomic_DNA"/>
</dbReference>
<gene>
    <name evidence="1" type="ORF">RR42_s0995</name>
</gene>
<accession>A0A0C4YIX5</accession>
<organism evidence="1 2">
    <name type="scientific">Cupriavidus basilensis</name>
    <dbReference type="NCBI Taxonomy" id="68895"/>
    <lineage>
        <taxon>Bacteria</taxon>
        <taxon>Pseudomonadati</taxon>
        <taxon>Pseudomonadota</taxon>
        <taxon>Betaproteobacteria</taxon>
        <taxon>Burkholderiales</taxon>
        <taxon>Burkholderiaceae</taxon>
        <taxon>Cupriavidus</taxon>
    </lineage>
</organism>
<proteinExistence type="predicted"/>
<evidence type="ECO:0000313" key="1">
    <source>
        <dbReference type="EMBL" id="AJG22585.1"/>
    </source>
</evidence>
<dbReference type="STRING" id="68895.RR42_s0995"/>
<evidence type="ECO:0000313" key="2">
    <source>
        <dbReference type="Proteomes" id="UP000031843"/>
    </source>
</evidence>
<keyword evidence="2" id="KW-1185">Reference proteome</keyword>
<reference evidence="1 2" key="1">
    <citation type="journal article" date="2015" name="Genome Announc.">
        <title>Complete Genome Sequence of Cupriavidus basilensis 4G11, Isolated from the Oak Ridge Field Research Center Site.</title>
        <authorList>
            <person name="Ray J."/>
            <person name="Waters R.J."/>
            <person name="Skerker J.M."/>
            <person name="Kuehl J.V."/>
            <person name="Price M.N."/>
            <person name="Huang J."/>
            <person name="Chakraborty R."/>
            <person name="Arkin A.P."/>
            <person name="Deutschbauer A."/>
        </authorList>
    </citation>
    <scope>NUCLEOTIDE SEQUENCE [LARGE SCALE GENOMIC DNA]</scope>
    <source>
        <strain evidence="1">4G11</strain>
    </source>
</reference>
<dbReference type="Proteomes" id="UP000031843">
    <property type="component" value="Chromosome secondary"/>
</dbReference>
<sequence>MLFRRFIGLSMDDTVWVPTVFSKNRERLIRHDAVIEFFNEVLAIAQNKDWLSSEHFSVDGTRNV</sequence>
<dbReference type="KEGG" id="cbw:RR42_s0995"/>
<protein>
    <submittedName>
        <fullName evidence="1">Mobile element protein</fullName>
    </submittedName>
</protein>
<dbReference type="AlphaFoldDB" id="A0A0C4YIX5"/>
<name>A0A0C4YIX5_9BURK</name>